<evidence type="ECO:0000259" key="1">
    <source>
        <dbReference type="Pfam" id="PF13472"/>
    </source>
</evidence>
<name>A0A4S4BLV4_9BACL</name>
<keyword evidence="3" id="KW-1185">Reference proteome</keyword>
<evidence type="ECO:0000313" key="2">
    <source>
        <dbReference type="EMBL" id="THF73343.1"/>
    </source>
</evidence>
<dbReference type="Gene3D" id="3.40.50.1110">
    <property type="entry name" value="SGNH hydrolase"/>
    <property type="match status" value="1"/>
</dbReference>
<proteinExistence type="predicted"/>
<organism evidence="2 3">
    <name type="scientific">Cohnella fermenti</name>
    <dbReference type="NCBI Taxonomy" id="2565925"/>
    <lineage>
        <taxon>Bacteria</taxon>
        <taxon>Bacillati</taxon>
        <taxon>Bacillota</taxon>
        <taxon>Bacilli</taxon>
        <taxon>Bacillales</taxon>
        <taxon>Paenibacillaceae</taxon>
        <taxon>Cohnella</taxon>
    </lineage>
</organism>
<dbReference type="Proteomes" id="UP000310636">
    <property type="component" value="Unassembled WGS sequence"/>
</dbReference>
<dbReference type="Pfam" id="PF13472">
    <property type="entry name" value="Lipase_GDSL_2"/>
    <property type="match status" value="1"/>
</dbReference>
<accession>A0A4S4BLV4</accession>
<comment type="caution">
    <text evidence="2">The sequence shown here is derived from an EMBL/GenBank/DDBJ whole genome shotgun (WGS) entry which is preliminary data.</text>
</comment>
<dbReference type="EMBL" id="SSOB01000057">
    <property type="protein sequence ID" value="THF73343.1"/>
    <property type="molecule type" value="Genomic_DNA"/>
</dbReference>
<protein>
    <submittedName>
        <fullName evidence="2">Lipase</fullName>
    </submittedName>
</protein>
<dbReference type="AlphaFoldDB" id="A0A4S4BLV4"/>
<feature type="domain" description="SGNH hydrolase-type esterase" evidence="1">
    <location>
        <begin position="176"/>
        <end position="341"/>
    </location>
</feature>
<gene>
    <name evidence="2" type="ORF">E6C55_29485</name>
</gene>
<reference evidence="2 3" key="1">
    <citation type="submission" date="2019-04" db="EMBL/GenBank/DDBJ databases">
        <title>Cohnella sp. nov. isolated from preserved vegetables.</title>
        <authorList>
            <person name="Lin S.-Y."/>
            <person name="Hung M.-H."/>
            <person name="Young C.-C."/>
        </authorList>
    </citation>
    <scope>NUCLEOTIDE SEQUENCE [LARGE SCALE GENOMIC DNA]</scope>
    <source>
        <strain evidence="2 3">CC-MHH1044</strain>
    </source>
</reference>
<evidence type="ECO:0000313" key="3">
    <source>
        <dbReference type="Proteomes" id="UP000310636"/>
    </source>
</evidence>
<dbReference type="InterPro" id="IPR036514">
    <property type="entry name" value="SGNH_hydro_sf"/>
</dbReference>
<dbReference type="InterPro" id="IPR013830">
    <property type="entry name" value="SGNH_hydro"/>
</dbReference>
<dbReference type="SUPFAM" id="SSF52266">
    <property type="entry name" value="SGNH hydrolase"/>
    <property type="match status" value="1"/>
</dbReference>
<sequence length="363" mass="40291">MDRVAYLMIHEGDLGEMRYEQVELHNVVAVENNQLCPGLLLQRFPETVRASMSERGRFISQQASGCEIRFVTEANQFRLSLSSVEGSGDVMIFQGDYFHSHHSLSGSDGAIKTIHLENKLNPAGIDPAAMTGQRFSHRVWRIFLCRYTARFHGVEAFGCPIRPPQPEEVPAKRWLAYGSSITHGGAALNNYNSYVQQAARRLGVDVLNKGLGGACLCEPEVADYLSSLNDWDFATLELGVNMRGAFAPEEFRARVQYVVDTICSRHPGKPVVLVTVFPNAATHEREPSLAGENQKAYGHILREIADQGRYPQLHLLEGSQILTDFAGLTCDLLHPSEYGHTIMGENLSRLLQPIIMDVGTPVI</sequence>
<dbReference type="OrthoDB" id="2536002at2"/>